<comment type="caution">
    <text evidence="1">The sequence shown here is derived from an EMBL/GenBank/DDBJ whole genome shotgun (WGS) entry which is preliminary data.</text>
</comment>
<sequence>NSNWYQSSHPVLYLGEILGKIVSGYGQVWNTEKFFELGEVHIG</sequence>
<evidence type="ECO:0000313" key="1">
    <source>
        <dbReference type="EMBL" id="MCI92745.1"/>
    </source>
</evidence>
<dbReference type="EMBL" id="LXQA011309224">
    <property type="protein sequence ID" value="MCI92745.1"/>
    <property type="molecule type" value="Genomic_DNA"/>
</dbReference>
<feature type="non-terminal residue" evidence="1">
    <location>
        <position position="1"/>
    </location>
</feature>
<keyword evidence="2" id="KW-1185">Reference proteome</keyword>
<proteinExistence type="predicted"/>
<accession>A0A392W1G2</accession>
<name>A0A392W1G2_9FABA</name>
<organism evidence="1 2">
    <name type="scientific">Trifolium medium</name>
    <dbReference type="NCBI Taxonomy" id="97028"/>
    <lineage>
        <taxon>Eukaryota</taxon>
        <taxon>Viridiplantae</taxon>
        <taxon>Streptophyta</taxon>
        <taxon>Embryophyta</taxon>
        <taxon>Tracheophyta</taxon>
        <taxon>Spermatophyta</taxon>
        <taxon>Magnoliopsida</taxon>
        <taxon>eudicotyledons</taxon>
        <taxon>Gunneridae</taxon>
        <taxon>Pentapetalae</taxon>
        <taxon>rosids</taxon>
        <taxon>fabids</taxon>
        <taxon>Fabales</taxon>
        <taxon>Fabaceae</taxon>
        <taxon>Papilionoideae</taxon>
        <taxon>50 kb inversion clade</taxon>
        <taxon>NPAAA clade</taxon>
        <taxon>Hologalegina</taxon>
        <taxon>IRL clade</taxon>
        <taxon>Trifolieae</taxon>
        <taxon>Trifolium</taxon>
    </lineage>
</organism>
<dbReference type="AlphaFoldDB" id="A0A392W1G2"/>
<evidence type="ECO:0000313" key="2">
    <source>
        <dbReference type="Proteomes" id="UP000265520"/>
    </source>
</evidence>
<reference evidence="1 2" key="1">
    <citation type="journal article" date="2018" name="Front. Plant Sci.">
        <title>Red Clover (Trifolium pratense) and Zigzag Clover (T. medium) - A Picture of Genomic Similarities and Differences.</title>
        <authorList>
            <person name="Dluhosova J."/>
            <person name="Istvanek J."/>
            <person name="Nedelnik J."/>
            <person name="Repkova J."/>
        </authorList>
    </citation>
    <scope>NUCLEOTIDE SEQUENCE [LARGE SCALE GENOMIC DNA]</scope>
    <source>
        <strain evidence="2">cv. 10/8</strain>
        <tissue evidence="1">Leaf</tissue>
    </source>
</reference>
<dbReference type="Proteomes" id="UP000265520">
    <property type="component" value="Unassembled WGS sequence"/>
</dbReference>
<protein>
    <submittedName>
        <fullName evidence="1">Uncharacterized protein</fullName>
    </submittedName>
</protein>